<reference evidence="2 3" key="1">
    <citation type="journal article" date="2011" name="Stand. Genomic Sci.">
        <title>Complete genome sequence of the gliding freshwater bacterium Fluviicola taffensis type strain (RW262).</title>
        <authorList>
            <person name="Woyke T."/>
            <person name="Chertkov O."/>
            <person name="Lapidus A."/>
            <person name="Nolan M."/>
            <person name="Lucas S."/>
            <person name="Del Rio T.G."/>
            <person name="Tice H."/>
            <person name="Cheng J.F."/>
            <person name="Tapia R."/>
            <person name="Han C."/>
            <person name="Goodwin L."/>
            <person name="Pitluck S."/>
            <person name="Liolios K."/>
            <person name="Pagani I."/>
            <person name="Ivanova N."/>
            <person name="Huntemann M."/>
            <person name="Mavromatis K."/>
            <person name="Mikhailova N."/>
            <person name="Pati A."/>
            <person name="Chen A."/>
            <person name="Palaniappan K."/>
            <person name="Land M."/>
            <person name="Hauser L."/>
            <person name="Brambilla E.M."/>
            <person name="Rohde M."/>
            <person name="Mwirichia R."/>
            <person name="Sikorski J."/>
            <person name="Tindall B.J."/>
            <person name="Goker M."/>
            <person name="Bristow J."/>
            <person name="Eisen J.A."/>
            <person name="Markowitz V."/>
            <person name="Hugenholtz P."/>
            <person name="Klenk H.P."/>
            <person name="Kyrpides N.C."/>
        </authorList>
    </citation>
    <scope>NUCLEOTIDE SEQUENCE [LARGE SCALE GENOMIC DNA]</scope>
    <source>
        <strain evidence="3">DSM 16823 / RW262 / RW262</strain>
    </source>
</reference>
<dbReference type="Pfam" id="PF13585">
    <property type="entry name" value="CHU_C"/>
    <property type="match status" value="1"/>
</dbReference>
<dbReference type="Gene3D" id="2.60.40.10">
    <property type="entry name" value="Immunoglobulins"/>
    <property type="match status" value="1"/>
</dbReference>
<dbReference type="EMBL" id="CP002542">
    <property type="protein sequence ID" value="AEA43296.1"/>
    <property type="molecule type" value="Genomic_DNA"/>
</dbReference>
<dbReference type="OrthoDB" id="1236981at2"/>
<dbReference type="Gene3D" id="2.60.40.740">
    <property type="match status" value="1"/>
</dbReference>
<dbReference type="NCBIfam" id="TIGR04131">
    <property type="entry name" value="Bac_Flav_CTERM"/>
    <property type="match status" value="1"/>
</dbReference>
<name>F2IC70_FLUTR</name>
<dbReference type="HOGENOM" id="CLU_433302_0_0_10"/>
<evidence type="ECO:0000313" key="3">
    <source>
        <dbReference type="Proteomes" id="UP000007463"/>
    </source>
</evidence>
<dbReference type="InterPro" id="IPR013783">
    <property type="entry name" value="Ig-like_fold"/>
</dbReference>
<accession>F2IC70</accession>
<feature type="domain" description="PKD" evidence="1">
    <location>
        <begin position="474"/>
        <end position="517"/>
    </location>
</feature>
<dbReference type="SUPFAM" id="SSF49299">
    <property type="entry name" value="PKD domain"/>
    <property type="match status" value="1"/>
</dbReference>
<sequence length="631" mass="66879">MPQDAVSWISSANTNGSPCVPTLPGCINVASLPSYDNIAANRKNYLNTPASLILDNSVRRFPDGGSWDTQAAPTYATCNSTCIQPGTSTCTGTATVTVSGGTPPYTYAWDDSQIQTTQTAINLCAGTYNVTVTDNGGLVQVFQATVEDFIPTVSVNLPTEICINANPIAISVSPVAIAGQTGTLTGTGVNTTNFNPGTAGVGSHTVNYFFEDEFGCSNTANDAILVNPLPIVSITNNQSPYCLSNTPAGLVLSPTGGQLTGTGVTTNQFIPSQAGVGTFTLTYTYQDTNGCSNSTTINVQVTAPAPPSLTIPSDLCIDSDTVSMIGNPTGGSFQIDGVASNNQFIAPNEGIGNHIVVYTVTDGNGCIATATENLMVHELPNIVIPVSQNYCYETGFQTVIPTPTGGTFTGDNVIGNGINTTGVIPGTYTVSYSYSDQFGCSNQETANYSITSPIEPNYVYETTCFQGATLVSLTQNPGYTYNWNIENIFAGSGSSYSATFSTPGIYSLTLTITDIFGCSYDSVGVIQIEEGVKIEKLAMPNIITPNGDGINDYFEMPLSLTECFEYEITIVNRWGNLIYQMDKDHPLFDGRTKNGNDLNEGVYFYTLKSDDFDCNDEKFKGICSGNITIVR</sequence>
<reference evidence="3" key="2">
    <citation type="submission" date="2011-02" db="EMBL/GenBank/DDBJ databases">
        <title>The complete genome of Fluviicola taffensis DSM 16823.</title>
        <authorList>
            <consortium name="US DOE Joint Genome Institute (JGI-PGF)"/>
            <person name="Lucas S."/>
            <person name="Copeland A."/>
            <person name="Lapidus A."/>
            <person name="Bruce D."/>
            <person name="Goodwin L."/>
            <person name="Pitluck S."/>
            <person name="Kyrpides N."/>
            <person name="Mavromatis K."/>
            <person name="Ivanova N."/>
            <person name="Mikhailova N."/>
            <person name="Pagani I."/>
            <person name="Chertkov O."/>
            <person name="Detter J.C."/>
            <person name="Han C."/>
            <person name="Tapia R."/>
            <person name="Land M."/>
            <person name="Hauser L."/>
            <person name="Markowitz V."/>
            <person name="Cheng J.-F."/>
            <person name="Hugenholtz P."/>
            <person name="Woyke T."/>
            <person name="Wu D."/>
            <person name="Tindall B."/>
            <person name="Pomrenke H.G."/>
            <person name="Brambilla E."/>
            <person name="Klenk H.-P."/>
            <person name="Eisen J.A."/>
        </authorList>
    </citation>
    <scope>NUCLEOTIDE SEQUENCE [LARGE SCALE GENOMIC DNA]</scope>
    <source>
        <strain evidence="3">DSM 16823 / RW262 / RW262</strain>
    </source>
</reference>
<dbReference type="InterPro" id="IPR026341">
    <property type="entry name" value="T9SS_type_B"/>
</dbReference>
<dbReference type="InterPro" id="IPR000601">
    <property type="entry name" value="PKD_dom"/>
</dbReference>
<proteinExistence type="predicted"/>
<dbReference type="STRING" id="755732.Fluta_1301"/>
<dbReference type="KEGG" id="fte:Fluta_1301"/>
<dbReference type="eggNOG" id="COG3291">
    <property type="taxonomic scope" value="Bacteria"/>
</dbReference>
<dbReference type="Proteomes" id="UP000007463">
    <property type="component" value="Chromosome"/>
</dbReference>
<dbReference type="PROSITE" id="PS50093">
    <property type="entry name" value="PKD"/>
    <property type="match status" value="1"/>
</dbReference>
<dbReference type="AlphaFoldDB" id="F2IC70"/>
<organism evidence="2 3">
    <name type="scientific">Fluviicola taffensis (strain DSM 16823 / NCIMB 13979 / RW262)</name>
    <dbReference type="NCBI Taxonomy" id="755732"/>
    <lineage>
        <taxon>Bacteria</taxon>
        <taxon>Pseudomonadati</taxon>
        <taxon>Bacteroidota</taxon>
        <taxon>Flavobacteriia</taxon>
        <taxon>Flavobacteriales</taxon>
        <taxon>Crocinitomicaceae</taxon>
        <taxon>Fluviicola</taxon>
    </lineage>
</organism>
<keyword evidence="3" id="KW-1185">Reference proteome</keyword>
<dbReference type="Pfam" id="PF13573">
    <property type="entry name" value="SprB"/>
    <property type="match status" value="1"/>
</dbReference>
<dbReference type="InterPro" id="IPR035986">
    <property type="entry name" value="PKD_dom_sf"/>
</dbReference>
<gene>
    <name evidence="2" type="ordered locus">Fluta_1301</name>
</gene>
<protein>
    <recommendedName>
        <fullName evidence="1">PKD domain-containing protein</fullName>
    </recommendedName>
</protein>
<dbReference type="InterPro" id="IPR025667">
    <property type="entry name" value="SprB_repeat"/>
</dbReference>
<dbReference type="RefSeq" id="WP_013686068.1">
    <property type="nucleotide sequence ID" value="NC_015321.1"/>
</dbReference>
<evidence type="ECO:0000259" key="1">
    <source>
        <dbReference type="PROSITE" id="PS50093"/>
    </source>
</evidence>
<evidence type="ECO:0000313" key="2">
    <source>
        <dbReference type="EMBL" id="AEA43296.1"/>
    </source>
</evidence>